<dbReference type="GO" id="GO:0005737">
    <property type="term" value="C:cytoplasm"/>
    <property type="evidence" value="ECO:0007669"/>
    <property type="project" value="TreeGrafter"/>
</dbReference>
<dbReference type="CDD" id="cd03058">
    <property type="entry name" value="GST_N_Tau"/>
    <property type="match status" value="1"/>
</dbReference>
<dbReference type="InterPro" id="IPR045073">
    <property type="entry name" value="Omega/Tau-like"/>
</dbReference>
<dbReference type="Pfam" id="PF02798">
    <property type="entry name" value="GST_N"/>
    <property type="match status" value="1"/>
</dbReference>
<dbReference type="PROSITE" id="PS50404">
    <property type="entry name" value="GST_NTER"/>
    <property type="match status" value="1"/>
</dbReference>
<dbReference type="SFLD" id="SFLDS00019">
    <property type="entry name" value="Glutathione_Transferase_(cytos"/>
    <property type="match status" value="1"/>
</dbReference>
<evidence type="ECO:0000256" key="4">
    <source>
        <dbReference type="RuleBase" id="RU003494"/>
    </source>
</evidence>
<dbReference type="PROSITE" id="PS50405">
    <property type="entry name" value="GST_CTER"/>
    <property type="match status" value="1"/>
</dbReference>
<comment type="catalytic activity">
    <reaction evidence="3">
        <text>RX + glutathione = an S-substituted glutathione + a halide anion + H(+)</text>
        <dbReference type="Rhea" id="RHEA:16437"/>
        <dbReference type="ChEBI" id="CHEBI:15378"/>
        <dbReference type="ChEBI" id="CHEBI:16042"/>
        <dbReference type="ChEBI" id="CHEBI:17792"/>
        <dbReference type="ChEBI" id="CHEBI:57925"/>
        <dbReference type="ChEBI" id="CHEBI:90779"/>
        <dbReference type="EC" id="2.5.1.18"/>
    </reaction>
</comment>
<dbReference type="SFLD" id="SFLDG01152">
    <property type="entry name" value="Main.3:_Omega-_and_Tau-like"/>
    <property type="match status" value="1"/>
</dbReference>
<accession>A0AAD4XZQ2</accession>
<dbReference type="FunFam" id="3.40.30.10:FF:000014">
    <property type="entry name" value="Tau class glutathione S-transferase"/>
    <property type="match status" value="1"/>
</dbReference>
<reference evidence="7" key="1">
    <citation type="submission" date="2022-04" db="EMBL/GenBank/DDBJ databases">
        <title>A functionally conserved STORR gene fusion in Papaver species that diverged 16.8 million years ago.</title>
        <authorList>
            <person name="Catania T."/>
        </authorList>
    </citation>
    <scope>NUCLEOTIDE SEQUENCE</scope>
    <source>
        <strain evidence="7">S-188037</strain>
    </source>
</reference>
<dbReference type="PANTHER" id="PTHR11260">
    <property type="entry name" value="GLUTATHIONE S-TRANSFERASE, GST, SUPERFAMILY, GST DOMAIN CONTAINING"/>
    <property type="match status" value="1"/>
</dbReference>
<dbReference type="InterPro" id="IPR045074">
    <property type="entry name" value="GST_C_Tau"/>
</dbReference>
<dbReference type="PANTHER" id="PTHR11260:SF716">
    <property type="entry name" value="GLUTATHIONE TRANSFERASE"/>
    <property type="match status" value="1"/>
</dbReference>
<sequence length="234" mass="27100">MGEESSSVKLIGAWFSSFSFKVKCGLELKGIKYEYIKEDLMNKSEMLLKYNPVYKKIPVFVHGEKPILESMVILEYIEETWPNGYPLLPKDPYEKSIARFWIKFIDEKGMSFRTFFKTPSGEEHEKAKGEIMEILKTIEEQSAIGDDNKFFGGDKINAVDLAFAFVAHWIEPMEEVAGVKLLEAHKFPKLHAWTERFKENSVVKNNLPDFHRLMGFFKDVKEYGYLTPPSPPPQ</sequence>
<name>A0AAD4XZQ2_9MAGN</name>
<dbReference type="EC" id="2.5.1.18" evidence="1"/>
<evidence type="ECO:0000256" key="1">
    <source>
        <dbReference type="ARBA" id="ARBA00012452"/>
    </source>
</evidence>
<dbReference type="InterPro" id="IPR036282">
    <property type="entry name" value="Glutathione-S-Trfase_C_sf"/>
</dbReference>
<evidence type="ECO:0000259" key="5">
    <source>
        <dbReference type="PROSITE" id="PS50404"/>
    </source>
</evidence>
<dbReference type="FunFam" id="1.20.1050.10:FF:000012">
    <property type="entry name" value="Tau class glutathione S-transferase"/>
    <property type="match status" value="1"/>
</dbReference>
<keyword evidence="2" id="KW-0808">Transferase</keyword>
<evidence type="ECO:0000259" key="6">
    <source>
        <dbReference type="PROSITE" id="PS50405"/>
    </source>
</evidence>
<keyword evidence="8" id="KW-1185">Reference proteome</keyword>
<evidence type="ECO:0000256" key="2">
    <source>
        <dbReference type="ARBA" id="ARBA00022679"/>
    </source>
</evidence>
<protein>
    <recommendedName>
        <fullName evidence="1">glutathione transferase</fullName>
        <ecNumber evidence="1">2.5.1.18</ecNumber>
    </recommendedName>
</protein>
<dbReference type="EMBL" id="JAJJMB010000061">
    <property type="protein sequence ID" value="KAI3963342.1"/>
    <property type="molecule type" value="Genomic_DNA"/>
</dbReference>
<dbReference type="InterPro" id="IPR036249">
    <property type="entry name" value="Thioredoxin-like_sf"/>
</dbReference>
<dbReference type="SUPFAM" id="SSF52833">
    <property type="entry name" value="Thioredoxin-like"/>
    <property type="match status" value="1"/>
</dbReference>
<comment type="similarity">
    <text evidence="4">Belongs to the GST superfamily.</text>
</comment>
<evidence type="ECO:0000313" key="8">
    <source>
        <dbReference type="Proteomes" id="UP001202328"/>
    </source>
</evidence>
<gene>
    <name evidence="7" type="ORF">MKW98_022764</name>
</gene>
<dbReference type="GO" id="GO:0004364">
    <property type="term" value="F:glutathione transferase activity"/>
    <property type="evidence" value="ECO:0007669"/>
    <property type="project" value="UniProtKB-EC"/>
</dbReference>
<dbReference type="Gene3D" id="1.20.1050.10">
    <property type="match status" value="1"/>
</dbReference>
<evidence type="ECO:0000256" key="3">
    <source>
        <dbReference type="ARBA" id="ARBA00047960"/>
    </source>
</evidence>
<dbReference type="GO" id="GO:0006749">
    <property type="term" value="P:glutathione metabolic process"/>
    <property type="evidence" value="ECO:0007669"/>
    <property type="project" value="InterPro"/>
</dbReference>
<dbReference type="SFLD" id="SFLDG00358">
    <property type="entry name" value="Main_(cytGST)"/>
    <property type="match status" value="1"/>
</dbReference>
<organism evidence="7 8">
    <name type="scientific">Papaver atlanticum</name>
    <dbReference type="NCBI Taxonomy" id="357466"/>
    <lineage>
        <taxon>Eukaryota</taxon>
        <taxon>Viridiplantae</taxon>
        <taxon>Streptophyta</taxon>
        <taxon>Embryophyta</taxon>
        <taxon>Tracheophyta</taxon>
        <taxon>Spermatophyta</taxon>
        <taxon>Magnoliopsida</taxon>
        <taxon>Ranunculales</taxon>
        <taxon>Papaveraceae</taxon>
        <taxon>Papaveroideae</taxon>
        <taxon>Papaver</taxon>
    </lineage>
</organism>
<proteinExistence type="inferred from homology"/>
<dbReference type="InterPro" id="IPR004045">
    <property type="entry name" value="Glutathione_S-Trfase_N"/>
</dbReference>
<dbReference type="AlphaFoldDB" id="A0AAD4XZQ2"/>
<dbReference type="SUPFAM" id="SSF47616">
    <property type="entry name" value="GST C-terminal domain-like"/>
    <property type="match status" value="1"/>
</dbReference>
<dbReference type="InterPro" id="IPR004046">
    <property type="entry name" value="GST_C"/>
</dbReference>
<dbReference type="CDD" id="cd03185">
    <property type="entry name" value="GST_C_Tau"/>
    <property type="match status" value="1"/>
</dbReference>
<evidence type="ECO:0000313" key="7">
    <source>
        <dbReference type="EMBL" id="KAI3963342.1"/>
    </source>
</evidence>
<dbReference type="InterPro" id="IPR010987">
    <property type="entry name" value="Glutathione-S-Trfase_C-like"/>
</dbReference>
<feature type="domain" description="GST C-terminal" evidence="6">
    <location>
        <begin position="91"/>
        <end position="232"/>
    </location>
</feature>
<dbReference type="Pfam" id="PF00043">
    <property type="entry name" value="GST_C"/>
    <property type="match status" value="1"/>
</dbReference>
<feature type="domain" description="GST N-terminal" evidence="5">
    <location>
        <begin position="6"/>
        <end position="85"/>
    </location>
</feature>
<dbReference type="Gene3D" id="3.40.30.10">
    <property type="entry name" value="Glutaredoxin"/>
    <property type="match status" value="1"/>
</dbReference>
<dbReference type="Proteomes" id="UP001202328">
    <property type="component" value="Unassembled WGS sequence"/>
</dbReference>
<comment type="caution">
    <text evidence="7">The sequence shown here is derived from an EMBL/GenBank/DDBJ whole genome shotgun (WGS) entry which is preliminary data.</text>
</comment>
<dbReference type="InterPro" id="IPR040079">
    <property type="entry name" value="Glutathione_S-Trfase"/>
</dbReference>